<dbReference type="Gene3D" id="1.10.10.60">
    <property type="entry name" value="Homeodomain-like"/>
    <property type="match status" value="1"/>
</dbReference>
<keyword evidence="1" id="KW-0805">Transcription regulation</keyword>
<name>A0A8J5KTN5_ZINOF</name>
<dbReference type="PANTHER" id="PTHR31003:SF3">
    <property type="entry name" value="HOMEODOMAIN-LIKE SUPERFAMILY PROTEIN-RELATED"/>
    <property type="match status" value="1"/>
</dbReference>
<dbReference type="GO" id="GO:0003677">
    <property type="term" value="F:DNA binding"/>
    <property type="evidence" value="ECO:0007669"/>
    <property type="project" value="UniProtKB-KW"/>
</dbReference>
<reference evidence="4 5" key="1">
    <citation type="submission" date="2020-08" db="EMBL/GenBank/DDBJ databases">
        <title>Plant Genome Project.</title>
        <authorList>
            <person name="Zhang R.-G."/>
        </authorList>
    </citation>
    <scope>NUCLEOTIDE SEQUENCE [LARGE SCALE GENOMIC DNA]</scope>
    <source>
        <tissue evidence="4">Rhizome</tissue>
    </source>
</reference>
<dbReference type="NCBIfam" id="TIGR01557">
    <property type="entry name" value="myb_SHAQKYF"/>
    <property type="match status" value="1"/>
</dbReference>
<dbReference type="GO" id="GO:0003700">
    <property type="term" value="F:DNA-binding transcription factor activity"/>
    <property type="evidence" value="ECO:0007669"/>
    <property type="project" value="InterPro"/>
</dbReference>
<dbReference type="InterPro" id="IPR044787">
    <property type="entry name" value="HHO5-like"/>
</dbReference>
<dbReference type="Proteomes" id="UP000734854">
    <property type="component" value="Unassembled WGS sequence"/>
</dbReference>
<evidence type="ECO:0000313" key="5">
    <source>
        <dbReference type="Proteomes" id="UP000734854"/>
    </source>
</evidence>
<organism evidence="4 5">
    <name type="scientific">Zingiber officinale</name>
    <name type="common">Ginger</name>
    <name type="synonym">Amomum zingiber</name>
    <dbReference type="NCBI Taxonomy" id="94328"/>
    <lineage>
        <taxon>Eukaryota</taxon>
        <taxon>Viridiplantae</taxon>
        <taxon>Streptophyta</taxon>
        <taxon>Embryophyta</taxon>
        <taxon>Tracheophyta</taxon>
        <taxon>Spermatophyta</taxon>
        <taxon>Magnoliopsida</taxon>
        <taxon>Liliopsida</taxon>
        <taxon>Zingiberales</taxon>
        <taxon>Zingiberaceae</taxon>
        <taxon>Zingiber</taxon>
    </lineage>
</organism>
<dbReference type="PANTHER" id="PTHR31003">
    <property type="entry name" value="MYB FAMILY TRANSCRIPTION FACTOR"/>
    <property type="match status" value="1"/>
</dbReference>
<evidence type="ECO:0000256" key="2">
    <source>
        <dbReference type="ARBA" id="ARBA00023163"/>
    </source>
</evidence>
<evidence type="ECO:0000256" key="3">
    <source>
        <dbReference type="ARBA" id="ARBA00023242"/>
    </source>
</evidence>
<evidence type="ECO:0000256" key="1">
    <source>
        <dbReference type="ARBA" id="ARBA00023015"/>
    </source>
</evidence>
<dbReference type="EMBL" id="JACMSC010000014">
    <property type="protein sequence ID" value="KAG6489198.1"/>
    <property type="molecule type" value="Genomic_DNA"/>
</dbReference>
<proteinExistence type="predicted"/>
<comment type="caution">
    <text evidence="4">The sequence shown here is derived from an EMBL/GenBank/DDBJ whole genome shotgun (WGS) entry which is preliminary data.</text>
</comment>
<protein>
    <submittedName>
        <fullName evidence="4">Uncharacterized protein</fullName>
    </submittedName>
</protein>
<keyword evidence="2" id="KW-0804">Transcription</keyword>
<keyword evidence="3" id="KW-0539">Nucleus</keyword>
<dbReference type="GO" id="GO:0005634">
    <property type="term" value="C:nucleus"/>
    <property type="evidence" value="ECO:0007669"/>
    <property type="project" value="UniProtKB-SubCell"/>
</dbReference>
<sequence length="194" mass="20932">MRSKEDAKPTAMLPVPDLSLPSTAAKDAALPVSAMAHVHSDRYSGTKRLGGVPLATAGSHRSLQLQQPPTKTRRCWSPELHRLFVLALEQLGGAQVATPKQIRELMKVDGLSNDQVKAICRKIPDGSATANRPVVVFEGMWMPPENYTSSSPPHTVSQSGSPQSPLQFACSNLAISVDGCQEDDGKSESFNWRS</sequence>
<dbReference type="InterPro" id="IPR009057">
    <property type="entry name" value="Homeodomain-like_sf"/>
</dbReference>
<dbReference type="InterPro" id="IPR006447">
    <property type="entry name" value="Myb_dom_plants"/>
</dbReference>
<dbReference type="AlphaFoldDB" id="A0A8J5KTN5"/>
<evidence type="ECO:0000313" key="4">
    <source>
        <dbReference type="EMBL" id="KAG6489198.1"/>
    </source>
</evidence>
<dbReference type="SUPFAM" id="SSF46689">
    <property type="entry name" value="Homeodomain-like"/>
    <property type="match status" value="1"/>
</dbReference>
<accession>A0A8J5KTN5</accession>
<keyword evidence="5" id="KW-1185">Reference proteome</keyword>
<gene>
    <name evidence="4" type="ORF">ZIOFF_050458</name>
</gene>